<sequence>MSEKLETEVVQGFNTQDGKGINHLEIGGKRFLVAEDLAAEEETLVAKVKMMEEGARTISFPVDTLSIDGEKKFFTVRISVKWDDYRCVHGVRCYSRGKLMYSTSIWCMSAKMMGLVSRAEKNWPLFFKVEDKYVACLACKAEWLEVFVFDKLILKKPENFEELPSRFSGGHYRFGGIQEERRGLCWTAYTFIKGKPARLYYFKYPGFMWRSVNLAHGREIIDYSQDEKDYTQVKALEPSFDTSAEELVVKSGDSVESVICF</sequence>
<comment type="caution">
    <text evidence="1">The sequence shown here is derived from an EMBL/GenBank/DDBJ whole genome shotgun (WGS) entry which is preliminary data.</text>
</comment>
<name>A0A2M7S7U3_9BACT</name>
<accession>A0A2M7S7U3</accession>
<protein>
    <submittedName>
        <fullName evidence="1">Uncharacterized protein</fullName>
    </submittedName>
</protein>
<dbReference type="Proteomes" id="UP000229307">
    <property type="component" value="Unassembled WGS sequence"/>
</dbReference>
<proteinExistence type="predicted"/>
<evidence type="ECO:0000313" key="2">
    <source>
        <dbReference type="Proteomes" id="UP000229307"/>
    </source>
</evidence>
<gene>
    <name evidence="1" type="ORF">COY52_09460</name>
</gene>
<organism evidence="1 2">
    <name type="scientific">Candidatus Desantisbacteria bacterium CG_4_10_14_0_8_um_filter_48_22</name>
    <dbReference type="NCBI Taxonomy" id="1974543"/>
    <lineage>
        <taxon>Bacteria</taxon>
        <taxon>Candidatus Desantisiibacteriota</taxon>
    </lineage>
</organism>
<dbReference type="AlphaFoldDB" id="A0A2M7S7U3"/>
<dbReference type="EMBL" id="PFMR01000254">
    <property type="protein sequence ID" value="PIZ15560.1"/>
    <property type="molecule type" value="Genomic_DNA"/>
</dbReference>
<evidence type="ECO:0000313" key="1">
    <source>
        <dbReference type="EMBL" id="PIZ15560.1"/>
    </source>
</evidence>
<reference evidence="2" key="1">
    <citation type="submission" date="2017-09" db="EMBL/GenBank/DDBJ databases">
        <title>Depth-based differentiation of microbial function through sediment-hosted aquifers and enrichment of novel symbionts in the deep terrestrial subsurface.</title>
        <authorList>
            <person name="Probst A.J."/>
            <person name="Ladd B."/>
            <person name="Jarett J.K."/>
            <person name="Geller-Mcgrath D.E."/>
            <person name="Sieber C.M.K."/>
            <person name="Emerson J.B."/>
            <person name="Anantharaman K."/>
            <person name="Thomas B.C."/>
            <person name="Malmstrom R."/>
            <person name="Stieglmeier M."/>
            <person name="Klingl A."/>
            <person name="Woyke T."/>
            <person name="Ryan C.M."/>
            <person name="Banfield J.F."/>
        </authorList>
    </citation>
    <scope>NUCLEOTIDE SEQUENCE [LARGE SCALE GENOMIC DNA]</scope>
</reference>